<dbReference type="PANTHER" id="PTHR45947">
    <property type="entry name" value="SULFOQUINOVOSYL TRANSFERASE SQD2"/>
    <property type="match status" value="1"/>
</dbReference>
<dbReference type="Pfam" id="PF13439">
    <property type="entry name" value="Glyco_transf_4"/>
    <property type="match status" value="1"/>
</dbReference>
<dbReference type="EMBL" id="FOWD01000004">
    <property type="protein sequence ID" value="SFN90388.1"/>
    <property type="molecule type" value="Genomic_DNA"/>
</dbReference>
<evidence type="ECO:0000313" key="3">
    <source>
        <dbReference type="EMBL" id="SFN90388.1"/>
    </source>
</evidence>
<accession>A0A1I5CTV8</accession>
<dbReference type="Pfam" id="PF00534">
    <property type="entry name" value="Glycos_transf_1"/>
    <property type="match status" value="1"/>
</dbReference>
<evidence type="ECO:0000259" key="1">
    <source>
        <dbReference type="Pfam" id="PF00534"/>
    </source>
</evidence>
<proteinExistence type="predicted"/>
<dbReference type="SUPFAM" id="SSF53756">
    <property type="entry name" value="UDP-Glycosyltransferase/glycogen phosphorylase"/>
    <property type="match status" value="1"/>
</dbReference>
<keyword evidence="3" id="KW-0808">Transferase</keyword>
<dbReference type="STRING" id="1527.SAMN04489757_1048"/>
<reference evidence="3 4" key="1">
    <citation type="submission" date="2016-10" db="EMBL/GenBank/DDBJ databases">
        <authorList>
            <person name="de Groot N.N."/>
        </authorList>
    </citation>
    <scope>NUCLEOTIDE SEQUENCE [LARGE SCALE GENOMIC DNA]</scope>
    <source>
        <strain evidence="3 4">DSM 1283</strain>
    </source>
</reference>
<dbReference type="RefSeq" id="WP_170847874.1">
    <property type="nucleotide sequence ID" value="NZ_BAABFM010000079.1"/>
</dbReference>
<feature type="domain" description="Glycosyltransferase subfamily 4-like N-terminal" evidence="2">
    <location>
        <begin position="12"/>
        <end position="168"/>
    </location>
</feature>
<keyword evidence="4" id="KW-1185">Reference proteome</keyword>
<dbReference type="CDD" id="cd03801">
    <property type="entry name" value="GT4_PimA-like"/>
    <property type="match status" value="1"/>
</dbReference>
<sequence length="355" mass="39722">MKIMSILHGSSFGGTEQHILNLLPGLSKGGVDCCVLTDQQDLIRKLCTKGIENRHISFNNPYKAILELRKYIDNRCDIVHAHRVDSLAFVVFALTNIDIPIICTIHSIYKDEILQVTDPKSGKVISFSSNYLLNRVNTIVAISNAVKQSLINAGINEHKIKVIFNGVEKSSCVKTSSNYNYTIGFVGRLHYEKGPDILIDAFKILNDKYPNLMRLHIIGDGPMKSQLIGFVKANGLESLCKFEGYVSNPIEKYCNLDVLVLPSREEGMGLVLLEAFSTKVPVIASETGGIKELINNNTGILFECENSKALAESIELLYKFPEISKKLIQSAYELWKNNYTVNHFVQKHIDLLNCI</sequence>
<dbReference type="InterPro" id="IPR001296">
    <property type="entry name" value="Glyco_trans_1"/>
</dbReference>
<feature type="domain" description="Glycosyl transferase family 1" evidence="1">
    <location>
        <begin position="180"/>
        <end position="333"/>
    </location>
</feature>
<name>A0A1I5CTV8_9FIRM</name>
<evidence type="ECO:0000313" key="4">
    <source>
        <dbReference type="Proteomes" id="UP000198806"/>
    </source>
</evidence>
<dbReference type="InterPro" id="IPR050194">
    <property type="entry name" value="Glycosyltransferase_grp1"/>
</dbReference>
<dbReference type="Gene3D" id="3.40.50.2000">
    <property type="entry name" value="Glycogen Phosphorylase B"/>
    <property type="match status" value="2"/>
</dbReference>
<dbReference type="AlphaFoldDB" id="A0A1I5CTV8"/>
<organism evidence="3 4">
    <name type="scientific">Anaerocolumna aminovalerica</name>
    <dbReference type="NCBI Taxonomy" id="1527"/>
    <lineage>
        <taxon>Bacteria</taxon>
        <taxon>Bacillati</taxon>
        <taxon>Bacillota</taxon>
        <taxon>Clostridia</taxon>
        <taxon>Lachnospirales</taxon>
        <taxon>Lachnospiraceae</taxon>
        <taxon>Anaerocolumna</taxon>
    </lineage>
</organism>
<dbReference type="Proteomes" id="UP000198806">
    <property type="component" value="Unassembled WGS sequence"/>
</dbReference>
<dbReference type="PANTHER" id="PTHR45947:SF3">
    <property type="entry name" value="SULFOQUINOVOSYL TRANSFERASE SQD2"/>
    <property type="match status" value="1"/>
</dbReference>
<dbReference type="InterPro" id="IPR028098">
    <property type="entry name" value="Glyco_trans_4-like_N"/>
</dbReference>
<evidence type="ECO:0000259" key="2">
    <source>
        <dbReference type="Pfam" id="PF13439"/>
    </source>
</evidence>
<protein>
    <submittedName>
        <fullName evidence="3">Glycosyltransferase involved in cell wall bisynthesis</fullName>
    </submittedName>
</protein>
<gene>
    <name evidence="3" type="ORF">SAMN04489757_1048</name>
</gene>
<dbReference type="GO" id="GO:0016757">
    <property type="term" value="F:glycosyltransferase activity"/>
    <property type="evidence" value="ECO:0007669"/>
    <property type="project" value="InterPro"/>
</dbReference>